<protein>
    <submittedName>
        <fullName evidence="1">Uncharacterized protein</fullName>
    </submittedName>
</protein>
<name>A0A842H977_9BACT</name>
<dbReference type="Proteomes" id="UP000546464">
    <property type="component" value="Unassembled WGS sequence"/>
</dbReference>
<evidence type="ECO:0000313" key="2">
    <source>
        <dbReference type="Proteomes" id="UP000546464"/>
    </source>
</evidence>
<organism evidence="1 2">
    <name type="scientific">Ruficoccus amylovorans</name>
    <dbReference type="NCBI Taxonomy" id="1804625"/>
    <lineage>
        <taxon>Bacteria</taxon>
        <taxon>Pseudomonadati</taxon>
        <taxon>Verrucomicrobiota</taxon>
        <taxon>Opitutia</taxon>
        <taxon>Puniceicoccales</taxon>
        <taxon>Cerasicoccaceae</taxon>
        <taxon>Ruficoccus</taxon>
    </lineage>
</organism>
<dbReference type="RefSeq" id="WP_185673810.1">
    <property type="nucleotide sequence ID" value="NZ_JACHVB010000011.1"/>
</dbReference>
<comment type="caution">
    <text evidence="1">The sequence shown here is derived from an EMBL/GenBank/DDBJ whole genome shotgun (WGS) entry which is preliminary data.</text>
</comment>
<reference evidence="1 2" key="1">
    <citation type="submission" date="2020-07" db="EMBL/GenBank/DDBJ databases">
        <authorList>
            <person name="Feng X."/>
        </authorList>
    </citation>
    <scope>NUCLEOTIDE SEQUENCE [LARGE SCALE GENOMIC DNA]</scope>
    <source>
        <strain evidence="1 2">JCM31066</strain>
    </source>
</reference>
<dbReference type="AlphaFoldDB" id="A0A842H977"/>
<sequence length="302" mass="32752">MANTLTNLQDIRISQAFLEAFRAALQPLRAFSTDFSSEFLERGKTVNVPVVGNALPVSSDFAGSYSQNADRTVTTIPVVCNRHKVRSFHLTDKEAAESSFIKLERLAGSEAKQLAQDVLQDIFSVITLANYGAPAIAAVAAEAFNAASVLGIRGACAQAKMPTTERSLILDDSYYTALLGDDKISHSYLMQMSQPSLMEARIPRIYGFDVYDTIVLPDNGEQLVGFAAHPAGLAVAMRYLAPLRPESYLESGPVSDPETGITFGYRRFYDNDSGKEIVAFECLYGFVTAIAAGIKRIVGPAE</sequence>
<accession>A0A842H977</accession>
<evidence type="ECO:0000313" key="1">
    <source>
        <dbReference type="EMBL" id="MBC2592795.1"/>
    </source>
</evidence>
<proteinExistence type="predicted"/>
<gene>
    <name evidence="1" type="ORF">H5P28_00830</name>
</gene>
<keyword evidence="2" id="KW-1185">Reference proteome</keyword>
<dbReference type="EMBL" id="JACHVB010000011">
    <property type="protein sequence ID" value="MBC2592795.1"/>
    <property type="molecule type" value="Genomic_DNA"/>
</dbReference>